<name>A0AAP9IZX7_PANTH</name>
<gene>
    <name evidence="2" type="ORF">FLT43_02620</name>
</gene>
<keyword evidence="1" id="KW-0472">Membrane</keyword>
<dbReference type="Proteomes" id="UP000315377">
    <property type="component" value="Chromosome"/>
</dbReference>
<evidence type="ECO:0000256" key="1">
    <source>
        <dbReference type="SAM" id="Phobius"/>
    </source>
</evidence>
<evidence type="ECO:0000313" key="3">
    <source>
        <dbReference type="Proteomes" id="UP000315377"/>
    </source>
</evidence>
<protein>
    <submittedName>
        <fullName evidence="2">Uncharacterized protein</fullName>
    </submittedName>
</protein>
<accession>A0AAP9IZX7</accession>
<sequence length="90" mass="10531">MESSQIEAFLITISFLTLYTLVVVLGIHFIFRKNILIRNYVFLGLLAVLLGITYYYTIFKDGRNLYQSILFTGIFAGLVRKQLIYRKKNK</sequence>
<keyword evidence="1" id="KW-1133">Transmembrane helix</keyword>
<feature type="transmembrane region" description="Helical" evidence="1">
    <location>
        <begin position="40"/>
        <end position="59"/>
    </location>
</feature>
<organism evidence="2 3">
    <name type="scientific">Paenibacillus thiaminolyticus</name>
    <name type="common">Bacillus thiaminolyticus</name>
    <dbReference type="NCBI Taxonomy" id="49283"/>
    <lineage>
        <taxon>Bacteria</taxon>
        <taxon>Bacillati</taxon>
        <taxon>Bacillota</taxon>
        <taxon>Bacilli</taxon>
        <taxon>Bacillales</taxon>
        <taxon>Paenibacillaceae</taxon>
        <taxon>Paenibacillus</taxon>
    </lineage>
</organism>
<dbReference type="EMBL" id="CP041405">
    <property type="protein sequence ID" value="QDM42515.1"/>
    <property type="molecule type" value="Genomic_DNA"/>
</dbReference>
<dbReference type="AlphaFoldDB" id="A0AAP9IZX7"/>
<evidence type="ECO:0000313" key="2">
    <source>
        <dbReference type="EMBL" id="QDM42515.1"/>
    </source>
</evidence>
<reference evidence="2 3" key="1">
    <citation type="submission" date="2019-07" db="EMBL/GenBank/DDBJ databases">
        <title>Paenibacillus thiaminolyticus NRRL B-4156.</title>
        <authorList>
            <person name="Hehnly C."/>
            <person name="Zhang L."/>
        </authorList>
    </citation>
    <scope>NUCLEOTIDE SEQUENCE [LARGE SCALE GENOMIC DNA]</scope>
    <source>
        <strain evidence="2 3">NRRL B-4156</strain>
    </source>
</reference>
<keyword evidence="1" id="KW-0812">Transmembrane</keyword>
<feature type="transmembrane region" description="Helical" evidence="1">
    <location>
        <begin position="65"/>
        <end position="83"/>
    </location>
</feature>
<feature type="transmembrane region" description="Helical" evidence="1">
    <location>
        <begin position="6"/>
        <end position="31"/>
    </location>
</feature>
<proteinExistence type="predicted"/>